<protein>
    <recommendedName>
        <fullName evidence="3">TauD/TfdA-like domain-containing protein</fullName>
    </recommendedName>
</protein>
<dbReference type="PANTHER" id="PTHR10696">
    <property type="entry name" value="GAMMA-BUTYROBETAINE HYDROXYLASE-RELATED"/>
    <property type="match status" value="1"/>
</dbReference>
<dbReference type="EMBL" id="JAVHJL010000009">
    <property type="protein sequence ID" value="KAK6497858.1"/>
    <property type="molecule type" value="Genomic_DNA"/>
</dbReference>
<evidence type="ECO:0000259" key="3">
    <source>
        <dbReference type="Pfam" id="PF02668"/>
    </source>
</evidence>
<dbReference type="GO" id="GO:0016491">
    <property type="term" value="F:oxidoreductase activity"/>
    <property type="evidence" value="ECO:0007669"/>
    <property type="project" value="UniProtKB-KW"/>
</dbReference>
<organism evidence="4 5">
    <name type="scientific">Arthrobotrys musiformis</name>
    <dbReference type="NCBI Taxonomy" id="47236"/>
    <lineage>
        <taxon>Eukaryota</taxon>
        <taxon>Fungi</taxon>
        <taxon>Dikarya</taxon>
        <taxon>Ascomycota</taxon>
        <taxon>Pezizomycotina</taxon>
        <taxon>Orbiliomycetes</taxon>
        <taxon>Orbiliales</taxon>
        <taxon>Orbiliaceae</taxon>
        <taxon>Arthrobotrys</taxon>
    </lineage>
</organism>
<dbReference type="SUPFAM" id="SSF51197">
    <property type="entry name" value="Clavaminate synthase-like"/>
    <property type="match status" value="1"/>
</dbReference>
<evidence type="ECO:0000313" key="5">
    <source>
        <dbReference type="Proteomes" id="UP001370758"/>
    </source>
</evidence>
<dbReference type="Pfam" id="PF02668">
    <property type="entry name" value="TauD"/>
    <property type="match status" value="1"/>
</dbReference>
<proteinExistence type="predicted"/>
<sequence>MSTTATQYVPLYGDYYPKDLHDLLKESQEVYKNLPERPDYPEKSVPEGWPSHLSPSPMAWDSTTFPTDDPSQYIFQITPSELTEVDTALRLIEDLSLSHSEINRNTFPLPTLGPRLDAACQSVHYGLGLCFVEGIPSEKYTTEQNAYILLGISSYFGETRGRQRDDGAKLIHIFHALTRGFPANLTPIFNNHAQVFHNDITTDILCMYCLSPSTLGGANSYASIHRIYNHLAEHNPDVIHTLSAPDWPFDTYGYEPAFHTRPLMFYTPPRGDDSDDDSDRGSDDGDGDRTPRASVLNLTEDPLPPPTPPSPPNPKTDKILVSLSPRQLAGSKFHPRPAGIPALTQRQQDALTLIESLCQQFSITHTLAPGSFVFLNNLSILHNREPYFDDPAVPVERHRHLIRMFLRNEELAWETPKELWLDWGRVFGEFDGVAEERWVADKEKDYQDQQKGMVRYSSAREGWDDAYLSQLSGLIV</sequence>
<dbReference type="PANTHER" id="PTHR10696:SF54">
    <property type="entry name" value="FAMILY OXIDOREDUCTASE, PUTATIVE (AFU_ORTHOLOGUE AFUA_4G13850)-RELATED"/>
    <property type="match status" value="1"/>
</dbReference>
<evidence type="ECO:0000256" key="2">
    <source>
        <dbReference type="SAM" id="MobiDB-lite"/>
    </source>
</evidence>
<evidence type="ECO:0000256" key="1">
    <source>
        <dbReference type="ARBA" id="ARBA00023002"/>
    </source>
</evidence>
<feature type="compositionally biased region" description="Basic and acidic residues" evidence="2">
    <location>
        <begin position="279"/>
        <end position="291"/>
    </location>
</feature>
<evidence type="ECO:0000313" key="4">
    <source>
        <dbReference type="EMBL" id="KAK6497858.1"/>
    </source>
</evidence>
<reference evidence="4 5" key="1">
    <citation type="submission" date="2023-08" db="EMBL/GenBank/DDBJ databases">
        <authorList>
            <person name="Palmer J.M."/>
        </authorList>
    </citation>
    <scope>NUCLEOTIDE SEQUENCE [LARGE SCALE GENOMIC DNA]</scope>
    <source>
        <strain evidence="4 5">TWF481</strain>
    </source>
</reference>
<dbReference type="Gene3D" id="3.60.130.10">
    <property type="entry name" value="Clavaminate synthase-like"/>
    <property type="match status" value="1"/>
</dbReference>
<feature type="region of interest" description="Disordered" evidence="2">
    <location>
        <begin position="263"/>
        <end position="318"/>
    </location>
</feature>
<dbReference type="Proteomes" id="UP001370758">
    <property type="component" value="Unassembled WGS sequence"/>
</dbReference>
<keyword evidence="1" id="KW-0560">Oxidoreductase</keyword>
<dbReference type="InterPro" id="IPR003819">
    <property type="entry name" value="TauD/TfdA-like"/>
</dbReference>
<feature type="domain" description="TauD/TfdA-like" evidence="3">
    <location>
        <begin position="102"/>
        <end position="404"/>
    </location>
</feature>
<dbReference type="InterPro" id="IPR050411">
    <property type="entry name" value="AlphaKG_dependent_hydroxylases"/>
</dbReference>
<dbReference type="AlphaFoldDB" id="A0AAV9VYL0"/>
<name>A0AAV9VYL0_9PEZI</name>
<comment type="caution">
    <text evidence="4">The sequence shown here is derived from an EMBL/GenBank/DDBJ whole genome shotgun (WGS) entry which is preliminary data.</text>
</comment>
<dbReference type="InterPro" id="IPR042098">
    <property type="entry name" value="TauD-like_sf"/>
</dbReference>
<keyword evidence="5" id="KW-1185">Reference proteome</keyword>
<gene>
    <name evidence="4" type="ORF">TWF481_012258</name>
</gene>
<accession>A0AAV9VYL0</accession>
<feature type="compositionally biased region" description="Pro residues" evidence="2">
    <location>
        <begin position="302"/>
        <end position="314"/>
    </location>
</feature>